<dbReference type="Pfam" id="PF00675">
    <property type="entry name" value="Peptidase_M16"/>
    <property type="match status" value="2"/>
</dbReference>
<comment type="similarity">
    <text evidence="1 2">Belongs to the peptidase M16 family.</text>
</comment>
<sequence>MKMKRHNLVFAKRLLAILFITLIFIAVLTGSASSKGLERYRLPNGMVVLLYPDGSTPAVAMNVWISVGSFNELEDEGGISHFLEHLSFKGTEKLKPGEGAAIIEASGGYANAYTSFDSTVYTANVASRFVEDMIRVVGDSVLNATIPEIEVENERKVILEEIRMNMDSPSRRITKFMFEKSFPGHPYGKPIIGTMEKVKQYTRDEINEYCKTFYVPSNMILVLVGDFEPALVKPMIEKYFDSKRKREIVRPAPSVRYPINNGLSVDGLYDNVNMGYLKISFNIPPIDHEDLYALDVSALILGEGRGSRLYHRLVDKEKLVYSIDAFSYTPKRAGLYLISANLDQKNMSNAVSTILGEVIALKTGKVTEEELRNAKTSIKTDFIYEKETFKGLCGTLGYFETVVGDVKFEESYLKNIEGVNDADIRRVAKKYFNEKNLTVTYLLPEDVAESVTEKGVKEAVHLGFNEGGKEEAVSSGAELIHGEAGFKAKLNNGITLVIKEEPELPIISTVAIFPGGVRYESEENNGINEILSYMLTRGTEDLTAKALTDKIDSIAGSINGFSGNNSFGVRTQFLKEHEDEGWEIFSDVILNPTFDSDELEKVREKALAAKDAEADNLVLTVIRLFRKRLYGDHPYSMPSTGTKENIEKFTRDDLVTYYRDHALASEMVIAVVGDVNAEDVLKRVEGLFEDFPKTEATPLEIERPEKPSSPKRAVTRVRGKEQAHIVMGFLGADLKSDDQYTLEVLTAILSGHGGRLFIELREKRGLAYSVTAVNLGGVDTGFFGVYMATKLENLKEAIKGIEDELIKIREGGVTAKELERAKNYVAGNYEIGLQENMDMAMTMATNELYGLGYDFFAEYPKKILAVTEEDVKRVAEKYIDFSGKITAIVRP</sequence>
<dbReference type="PROSITE" id="PS00143">
    <property type="entry name" value="INSULINASE"/>
    <property type="match status" value="1"/>
</dbReference>
<evidence type="ECO:0000256" key="2">
    <source>
        <dbReference type="RuleBase" id="RU004447"/>
    </source>
</evidence>
<dbReference type="InterPro" id="IPR011765">
    <property type="entry name" value="Pept_M16_N"/>
</dbReference>
<feature type="domain" description="Peptidase M16 C-terminal" evidence="4">
    <location>
        <begin position="202"/>
        <end position="377"/>
    </location>
</feature>
<evidence type="ECO:0000256" key="1">
    <source>
        <dbReference type="ARBA" id="ARBA00007261"/>
    </source>
</evidence>
<feature type="domain" description="Peptidase M16 C-terminal" evidence="4">
    <location>
        <begin position="648"/>
        <end position="823"/>
    </location>
</feature>
<evidence type="ECO:0000313" key="5">
    <source>
        <dbReference type="EMBL" id="MBN1571864.1"/>
    </source>
</evidence>
<proteinExistence type="inferred from homology"/>
<feature type="domain" description="Peptidase M16 N-terminal" evidence="3">
    <location>
        <begin position="513"/>
        <end position="634"/>
    </location>
</feature>
<dbReference type="GO" id="GO:0004222">
    <property type="term" value="F:metalloendopeptidase activity"/>
    <property type="evidence" value="ECO:0007669"/>
    <property type="project" value="InterPro"/>
</dbReference>
<dbReference type="InterPro" id="IPR050361">
    <property type="entry name" value="MPP/UQCRC_Complex"/>
</dbReference>
<reference evidence="5" key="2">
    <citation type="submission" date="2021-01" db="EMBL/GenBank/DDBJ databases">
        <authorList>
            <person name="Hahn C.R."/>
            <person name="Youssef N.H."/>
            <person name="Elshahed M."/>
        </authorList>
    </citation>
    <scope>NUCLEOTIDE SEQUENCE</scope>
    <source>
        <strain evidence="5">Zod_Metabat.24</strain>
    </source>
</reference>
<organism evidence="5 6">
    <name type="scientific">Candidatus Zymogenus saltonus</name>
    <dbReference type="NCBI Taxonomy" id="2844893"/>
    <lineage>
        <taxon>Bacteria</taxon>
        <taxon>Deltaproteobacteria</taxon>
        <taxon>Candidatus Zymogenia</taxon>
        <taxon>Candidatus Zymogeniales</taxon>
        <taxon>Candidatus Zymogenaceae</taxon>
        <taxon>Candidatus Zymogenus</taxon>
    </lineage>
</organism>
<feature type="domain" description="Peptidase M16 N-terminal" evidence="3">
    <location>
        <begin position="49"/>
        <end position="194"/>
    </location>
</feature>
<dbReference type="SUPFAM" id="SSF63411">
    <property type="entry name" value="LuxS/MPP-like metallohydrolase"/>
    <property type="match status" value="4"/>
</dbReference>
<protein>
    <submittedName>
        <fullName evidence="5">Insulinase family protein</fullName>
    </submittedName>
</protein>
<dbReference type="Pfam" id="PF05193">
    <property type="entry name" value="Peptidase_M16_C"/>
    <property type="match status" value="2"/>
</dbReference>
<dbReference type="InterPro" id="IPR011249">
    <property type="entry name" value="Metalloenz_LuxS/M16"/>
</dbReference>
<dbReference type="EMBL" id="JAFGIX010000008">
    <property type="protein sequence ID" value="MBN1571864.1"/>
    <property type="molecule type" value="Genomic_DNA"/>
</dbReference>
<dbReference type="PANTHER" id="PTHR11851">
    <property type="entry name" value="METALLOPROTEASE"/>
    <property type="match status" value="1"/>
</dbReference>
<evidence type="ECO:0000259" key="4">
    <source>
        <dbReference type="Pfam" id="PF05193"/>
    </source>
</evidence>
<dbReference type="Gene3D" id="3.30.830.10">
    <property type="entry name" value="Metalloenzyme, LuxS/M16 peptidase-like"/>
    <property type="match status" value="4"/>
</dbReference>
<dbReference type="PANTHER" id="PTHR11851:SF49">
    <property type="entry name" value="MITOCHONDRIAL-PROCESSING PEPTIDASE SUBUNIT ALPHA"/>
    <property type="match status" value="1"/>
</dbReference>
<dbReference type="InterPro" id="IPR001431">
    <property type="entry name" value="Pept_M16_Zn_BS"/>
</dbReference>
<reference evidence="5" key="1">
    <citation type="journal article" date="2021" name="Environ. Microbiol.">
        <title>Genomic characterization of three novel Desulfobacterota classes expand the metabolic and phylogenetic diversity of the phylum.</title>
        <authorList>
            <person name="Murphy C.L."/>
            <person name="Biggerstaff J."/>
            <person name="Eichhorn A."/>
            <person name="Ewing E."/>
            <person name="Shahan R."/>
            <person name="Soriano D."/>
            <person name="Stewart S."/>
            <person name="VanMol K."/>
            <person name="Walker R."/>
            <person name="Walters P."/>
            <person name="Elshahed M.S."/>
            <person name="Youssef N.H."/>
        </authorList>
    </citation>
    <scope>NUCLEOTIDE SEQUENCE</scope>
    <source>
        <strain evidence="5">Zod_Metabat.24</strain>
    </source>
</reference>
<comment type="caution">
    <text evidence="5">The sequence shown here is derived from an EMBL/GenBank/DDBJ whole genome shotgun (WGS) entry which is preliminary data.</text>
</comment>
<evidence type="ECO:0000313" key="6">
    <source>
        <dbReference type="Proteomes" id="UP000809273"/>
    </source>
</evidence>
<dbReference type="AlphaFoldDB" id="A0A9D8PLR7"/>
<evidence type="ECO:0000259" key="3">
    <source>
        <dbReference type="Pfam" id="PF00675"/>
    </source>
</evidence>
<dbReference type="Proteomes" id="UP000809273">
    <property type="component" value="Unassembled WGS sequence"/>
</dbReference>
<name>A0A9D8PLR7_9DELT</name>
<dbReference type="InterPro" id="IPR007863">
    <property type="entry name" value="Peptidase_M16_C"/>
</dbReference>
<accession>A0A9D8PLR7</accession>
<dbReference type="GO" id="GO:0006508">
    <property type="term" value="P:proteolysis"/>
    <property type="evidence" value="ECO:0007669"/>
    <property type="project" value="InterPro"/>
</dbReference>
<gene>
    <name evidence="5" type="ORF">JW984_01570</name>
</gene>
<dbReference type="GO" id="GO:0046872">
    <property type="term" value="F:metal ion binding"/>
    <property type="evidence" value="ECO:0007669"/>
    <property type="project" value="InterPro"/>
</dbReference>